<keyword evidence="3" id="KW-1185">Reference proteome</keyword>
<proteinExistence type="predicted"/>
<comment type="caution">
    <text evidence="2">The sequence shown here is derived from an EMBL/GenBank/DDBJ whole genome shotgun (WGS) entry which is preliminary data.</text>
</comment>
<dbReference type="AlphaFoldDB" id="A0A4R2PQX7"/>
<dbReference type="InterPro" id="IPR036397">
    <property type="entry name" value="RNaseH_sf"/>
</dbReference>
<dbReference type="Proteomes" id="UP000295399">
    <property type="component" value="Unassembled WGS sequence"/>
</dbReference>
<dbReference type="PROSITE" id="PS50994">
    <property type="entry name" value="INTEGRASE"/>
    <property type="match status" value="1"/>
</dbReference>
<name>A0A4R2PQX7_RHOSA</name>
<dbReference type="Gene3D" id="3.30.420.10">
    <property type="entry name" value="Ribonuclease H-like superfamily/Ribonuclease H"/>
    <property type="match status" value="1"/>
</dbReference>
<dbReference type="PANTHER" id="PTHR47515">
    <property type="entry name" value="LOW CALCIUM RESPONSE LOCUS PROTEIN T"/>
    <property type="match status" value="1"/>
</dbReference>
<accession>A0A4R2PQX7</accession>
<dbReference type="Pfam" id="PF13276">
    <property type="entry name" value="HTH_21"/>
    <property type="match status" value="1"/>
</dbReference>
<dbReference type="SUPFAM" id="SSF53098">
    <property type="entry name" value="Ribonuclease H-like"/>
    <property type="match status" value="1"/>
</dbReference>
<dbReference type="EMBL" id="SLXO01000001">
    <property type="protein sequence ID" value="TCP38107.1"/>
    <property type="molecule type" value="Genomic_DNA"/>
</dbReference>
<evidence type="ECO:0000259" key="1">
    <source>
        <dbReference type="PROSITE" id="PS50994"/>
    </source>
</evidence>
<evidence type="ECO:0000313" key="3">
    <source>
        <dbReference type="Proteomes" id="UP000295399"/>
    </source>
</evidence>
<dbReference type="InterPro" id="IPR025948">
    <property type="entry name" value="HTH-like_dom"/>
</dbReference>
<gene>
    <name evidence="2" type="ORF">EV659_1011</name>
</gene>
<feature type="non-terminal residue" evidence="2">
    <location>
        <position position="165"/>
    </location>
</feature>
<protein>
    <submittedName>
        <fullName evidence="2">Helix-turn-helix protein</fullName>
    </submittedName>
</protein>
<dbReference type="GO" id="GO:0015074">
    <property type="term" value="P:DNA integration"/>
    <property type="evidence" value="ECO:0007669"/>
    <property type="project" value="InterPro"/>
</dbReference>
<sequence length="165" mass="19478">MSEKGLSQRRACRLVGLSRAVARYASRRPPDTALRHRLRELAGQHKRYGYLRLHVLLRREDLVINAKRTYRLYKEEGLTVRTKKRRRLPGRERVPLAAPERRNQRWSLDFVSDSLCWGRRFRVLNIVDDFSRESPGQLIDVSISGDRMARFLDRLAEFHGLPEEI</sequence>
<organism evidence="2 3">
    <name type="scientific">Rhodothalassium salexigens DSM 2132</name>
    <dbReference type="NCBI Taxonomy" id="1188247"/>
    <lineage>
        <taxon>Bacteria</taxon>
        <taxon>Pseudomonadati</taxon>
        <taxon>Pseudomonadota</taxon>
        <taxon>Alphaproteobacteria</taxon>
        <taxon>Rhodothalassiales</taxon>
        <taxon>Rhodothalassiaceae</taxon>
        <taxon>Rhodothalassium</taxon>
    </lineage>
</organism>
<evidence type="ECO:0000313" key="2">
    <source>
        <dbReference type="EMBL" id="TCP38107.1"/>
    </source>
</evidence>
<dbReference type="GO" id="GO:0003676">
    <property type="term" value="F:nucleic acid binding"/>
    <property type="evidence" value="ECO:0007669"/>
    <property type="project" value="InterPro"/>
</dbReference>
<reference evidence="2 3" key="1">
    <citation type="submission" date="2019-03" db="EMBL/GenBank/DDBJ databases">
        <title>Genomic Encyclopedia of Type Strains, Phase IV (KMG-IV): sequencing the most valuable type-strain genomes for metagenomic binning, comparative biology and taxonomic classification.</title>
        <authorList>
            <person name="Goeker M."/>
        </authorList>
    </citation>
    <scope>NUCLEOTIDE SEQUENCE [LARGE SCALE GENOMIC DNA]</scope>
    <source>
        <strain evidence="2 3">DSM 2132</strain>
    </source>
</reference>
<dbReference type="InParanoid" id="A0A4R2PQX7"/>
<dbReference type="InterPro" id="IPR012337">
    <property type="entry name" value="RNaseH-like_sf"/>
</dbReference>
<dbReference type="PANTHER" id="PTHR47515:SF1">
    <property type="entry name" value="BLR2054 PROTEIN"/>
    <property type="match status" value="1"/>
</dbReference>
<dbReference type="InterPro" id="IPR001584">
    <property type="entry name" value="Integrase_cat-core"/>
</dbReference>
<feature type="domain" description="Integrase catalytic" evidence="1">
    <location>
        <begin position="95"/>
        <end position="165"/>
    </location>
</feature>